<evidence type="ECO:0000256" key="7">
    <source>
        <dbReference type="SAM" id="Coils"/>
    </source>
</evidence>
<dbReference type="PANTHER" id="PTHR15397:SF3">
    <property type="entry name" value="DNA DAMAGE INDUCIBLE 1 HOMOLOG 2"/>
    <property type="match status" value="1"/>
</dbReference>
<feature type="compositionally biased region" description="Polar residues" evidence="8">
    <location>
        <begin position="644"/>
        <end position="668"/>
    </location>
</feature>
<evidence type="ECO:0000313" key="14">
    <source>
        <dbReference type="RefSeq" id="XP_013764069.1"/>
    </source>
</evidence>
<evidence type="ECO:0000256" key="3">
    <source>
        <dbReference type="ARBA" id="ARBA00022670"/>
    </source>
</evidence>
<feature type="region of interest" description="Disordered" evidence="8">
    <location>
        <begin position="644"/>
        <end position="725"/>
    </location>
</feature>
<keyword evidence="4" id="KW-0064">Aspartyl protease</keyword>
<dbReference type="GO" id="GO:0015031">
    <property type="term" value="P:protein transport"/>
    <property type="evidence" value="ECO:0007669"/>
    <property type="project" value="UniProtKB-KW"/>
</dbReference>
<feature type="compositionally biased region" description="Polar residues" evidence="8">
    <location>
        <begin position="757"/>
        <end position="766"/>
    </location>
</feature>
<dbReference type="InterPro" id="IPR019103">
    <property type="entry name" value="Peptidase_aspartic_DDI1-type"/>
</dbReference>
<dbReference type="OrthoDB" id="1047367at2759"/>
<dbReference type="STRING" id="303518.ENSPNYP00000021609"/>
<feature type="coiled-coil region" evidence="7">
    <location>
        <begin position="178"/>
        <end position="206"/>
    </location>
</feature>
<reference evidence="13 14" key="2">
    <citation type="submission" date="2025-04" db="UniProtKB">
        <authorList>
            <consortium name="RefSeq"/>
        </authorList>
    </citation>
    <scope>IDENTIFICATION</scope>
</reference>
<proteinExistence type="inferred from homology"/>
<dbReference type="Ensembl" id="ENSPNYT00000022132.1">
    <property type="protein sequence ID" value="ENSPNYP00000021609.1"/>
    <property type="gene ID" value="ENSPNYG00000016311.1"/>
</dbReference>
<evidence type="ECO:0000256" key="4">
    <source>
        <dbReference type="ARBA" id="ARBA00022750"/>
    </source>
</evidence>
<evidence type="ECO:0000256" key="5">
    <source>
        <dbReference type="ARBA" id="ARBA00022801"/>
    </source>
</evidence>
<dbReference type="Pfam" id="PF09668">
    <property type="entry name" value="Asp_protease"/>
    <property type="match status" value="1"/>
</dbReference>
<dbReference type="InterPro" id="IPR021109">
    <property type="entry name" value="Peptidase_aspartic_dom_sf"/>
</dbReference>
<feature type="compositionally biased region" description="Polar residues" evidence="8">
    <location>
        <begin position="401"/>
        <end position="415"/>
    </location>
</feature>
<feature type="domain" description="Ubiquitin-like" evidence="10">
    <location>
        <begin position="3"/>
        <end position="74"/>
    </location>
</feature>
<dbReference type="GeneID" id="102215786"/>
<dbReference type="SUPFAM" id="SSF54236">
    <property type="entry name" value="Ubiquitin-like"/>
    <property type="match status" value="1"/>
</dbReference>
<evidence type="ECO:0000256" key="8">
    <source>
        <dbReference type="SAM" id="MobiDB-lite"/>
    </source>
</evidence>
<dbReference type="AlphaFoldDB" id="A0A3B4GHK5"/>
<feature type="region of interest" description="Disordered" evidence="8">
    <location>
        <begin position="745"/>
        <end position="857"/>
    </location>
</feature>
<dbReference type="Proteomes" id="UP000695023">
    <property type="component" value="Unplaced"/>
</dbReference>
<dbReference type="InterPro" id="IPR000626">
    <property type="entry name" value="Ubiquitin-like_dom"/>
</dbReference>
<evidence type="ECO:0000259" key="10">
    <source>
        <dbReference type="PROSITE" id="PS50053"/>
    </source>
</evidence>
<feature type="compositionally biased region" description="Low complexity" evidence="8">
    <location>
        <begin position="428"/>
        <end position="445"/>
    </location>
</feature>
<keyword evidence="2" id="KW-0813">Transport</keyword>
<feature type="compositionally biased region" description="Polar residues" evidence="8">
    <location>
        <begin position="797"/>
        <end position="813"/>
    </location>
</feature>
<feature type="compositionally biased region" description="Basic and acidic residues" evidence="8">
    <location>
        <begin position="745"/>
        <end position="755"/>
    </location>
</feature>
<dbReference type="Gene3D" id="2.40.70.10">
    <property type="entry name" value="Acid Proteases"/>
    <property type="match status" value="1"/>
</dbReference>
<dbReference type="FunFam" id="2.40.70.10:FF:000005">
    <property type="entry name" value="DNA damage inducible 1 homolog 2"/>
    <property type="match status" value="1"/>
</dbReference>
<feature type="compositionally biased region" description="Low complexity" evidence="8">
    <location>
        <begin position="824"/>
        <end position="844"/>
    </location>
</feature>
<dbReference type="InterPro" id="IPR029071">
    <property type="entry name" value="Ubiquitin-like_domsf"/>
</dbReference>
<feature type="region of interest" description="Disordered" evidence="8">
    <location>
        <begin position="99"/>
        <end position="144"/>
    </location>
</feature>
<evidence type="ECO:0000256" key="6">
    <source>
        <dbReference type="ARBA" id="ARBA00022927"/>
    </source>
</evidence>
<feature type="region of interest" description="Disordered" evidence="8">
    <location>
        <begin position="401"/>
        <end position="627"/>
    </location>
</feature>
<dbReference type="PROSITE" id="PS50053">
    <property type="entry name" value="UBIQUITIN_2"/>
    <property type="match status" value="1"/>
</dbReference>
<dbReference type="PANTHER" id="PTHR15397">
    <property type="entry name" value="SODIUM-GLUCOSE COTRANSPORTER REGULATORY PROTEIN -RELATED"/>
    <property type="match status" value="1"/>
</dbReference>
<dbReference type="Gene3D" id="3.10.20.90">
    <property type="entry name" value="Phosphatidylinositol 3-kinase Catalytic Subunit, Chain A, domain 1"/>
    <property type="match status" value="1"/>
</dbReference>
<feature type="domain" description="UBA" evidence="9">
    <location>
        <begin position="861"/>
        <end position="901"/>
    </location>
</feature>
<dbReference type="Pfam" id="PF24669">
    <property type="entry name" value="Ddi2_HDD"/>
    <property type="match status" value="1"/>
</dbReference>
<keyword evidence="3" id="KW-0645">Protease</keyword>
<feature type="compositionally biased region" description="Basic and acidic residues" evidence="8">
    <location>
        <begin position="778"/>
        <end position="788"/>
    </location>
</feature>
<keyword evidence="12" id="KW-1185">Reference proteome</keyword>
<keyword evidence="7" id="KW-0175">Coiled coil</keyword>
<feature type="compositionally biased region" description="Basic and acidic residues" evidence="8">
    <location>
        <begin position="610"/>
        <end position="621"/>
    </location>
</feature>
<reference evidence="11" key="1">
    <citation type="submission" date="2023-09" db="UniProtKB">
        <authorList>
            <consortium name="Ensembl"/>
        </authorList>
    </citation>
    <scope>IDENTIFICATION</scope>
</reference>
<dbReference type="SUPFAM" id="SSF50630">
    <property type="entry name" value="Acid proteases"/>
    <property type="match status" value="1"/>
</dbReference>
<keyword evidence="6" id="KW-0653">Protein transport</keyword>
<feature type="compositionally biased region" description="Low complexity" evidence="8">
    <location>
        <begin position="110"/>
        <end position="128"/>
    </location>
</feature>
<dbReference type="GO" id="GO:0004190">
    <property type="term" value="F:aspartic-type endopeptidase activity"/>
    <property type="evidence" value="ECO:0007669"/>
    <property type="project" value="UniProtKB-KW"/>
</dbReference>
<evidence type="ECO:0000313" key="12">
    <source>
        <dbReference type="Proteomes" id="UP000695023"/>
    </source>
</evidence>
<evidence type="ECO:0000259" key="9">
    <source>
        <dbReference type="PROSITE" id="PS50030"/>
    </source>
</evidence>
<sequence length="907" mass="97567">MLVTVFCAPRDRPETTFALDVSPELELRDFVALCELESGIPAGEIQITYVEQPLKDLTRALGTYGVKDGDVVVLRQADRRPPAAQPAFPGLPRIDFRSITVPGTSSSANQRGAVRPQQQAPPQRAAQPSTPMAFRGSSPQGLDDPALLQQMLLSNPHELSLLKERNPPLAEALLSGDLERFTKVLQEQQQDRAKREQERIKLLTADPFDLEAQAKIEEDIRQHNVEENMTIAMEEAPESFGQVVMLYINCKVNGHPVKAFVDSGAQMTIMSQACAERCNIMRLVDRRWAGIAKGVGTQKIIGRVHLAQVQIEGDFLPCSFSILEDQPMDMLLGLDMLKRHQCSIDLKKSVLLIGTTGTETRFLSEAELPECARLAYGTEGREDARPEELADRELAEALQRSIQESDTADGQATSPQPQPFSLPKTLGQTSSATSPSQSLSSDQPQNPTLDRSQSAPAAMQQTLAPGQCQDQPGFQELPQPSSPAEDGASIPHHIHPDPLPLHSNSVVPPLSSPSTDVVRSCTPPADMNYVSQDPGGELQPGAIKGDAESDEVENSSMLPHAEELSPIQPMEQEVTECDTAVTTEVGPGAPREPDSIEMESPTASDSVVCSERDQPDGEHCSSSESIPSLASALRELHELLVSNNCAQSQNRSTSCSPSNPFRQDTDNMSPEPCTSIPENTQLTPSTAITPGAEPSDAKANYAAAVSDGEPSKCLAPHHSGQNEHLGGDTVEAVIGQGPLECPHSYEERRADRCGQDEASNISFSQSEPEVPLDPPEDLEFREPPEGQHGRGVADGQASGTNTPDNLGLQTEHTFLSPMSMAAGSPEEVSSNLSSSVPPLAQTPQPSSPASPLPPLHPFIEQFPAEHIQRIQAAGFSAREAAEALEQAHGVVELALLALLARSITVPT</sequence>
<accession>A0A3B4GHK5</accession>
<feature type="compositionally biased region" description="Polar residues" evidence="8">
    <location>
        <begin position="676"/>
        <end position="688"/>
    </location>
</feature>
<feature type="compositionally biased region" description="Polar residues" evidence="8">
    <location>
        <begin position="446"/>
        <end position="472"/>
    </location>
</feature>
<dbReference type="CDD" id="cd05479">
    <property type="entry name" value="RP_DDI"/>
    <property type="match status" value="1"/>
</dbReference>
<feature type="compositionally biased region" description="Pro residues" evidence="8">
    <location>
        <begin position="845"/>
        <end position="856"/>
    </location>
</feature>
<name>A0A3B4GHK5_9CICH</name>
<dbReference type="CDD" id="cd01796">
    <property type="entry name" value="Ubl_Ddi1_like"/>
    <property type="match status" value="1"/>
</dbReference>
<evidence type="ECO:0000256" key="2">
    <source>
        <dbReference type="ARBA" id="ARBA00022448"/>
    </source>
</evidence>
<evidence type="ECO:0000313" key="13">
    <source>
        <dbReference type="RefSeq" id="XP_005724590.1"/>
    </source>
</evidence>
<keyword evidence="5" id="KW-0378">Hydrolase</keyword>
<dbReference type="CTD" id="84301"/>
<evidence type="ECO:0000313" key="11">
    <source>
        <dbReference type="Ensembl" id="ENSPNYP00000021609.1"/>
    </source>
</evidence>
<dbReference type="InterPro" id="IPR015940">
    <property type="entry name" value="UBA"/>
</dbReference>
<evidence type="ECO:0000256" key="1">
    <source>
        <dbReference type="ARBA" id="ARBA00009136"/>
    </source>
</evidence>
<dbReference type="GeneTree" id="ENSGT00950000182999"/>
<organism evidence="11">
    <name type="scientific">Pundamilia nyererei</name>
    <dbReference type="NCBI Taxonomy" id="303518"/>
    <lineage>
        <taxon>Eukaryota</taxon>
        <taxon>Metazoa</taxon>
        <taxon>Chordata</taxon>
        <taxon>Craniata</taxon>
        <taxon>Vertebrata</taxon>
        <taxon>Euteleostomi</taxon>
        <taxon>Actinopterygii</taxon>
        <taxon>Neopterygii</taxon>
        <taxon>Teleostei</taxon>
        <taxon>Neoteleostei</taxon>
        <taxon>Acanthomorphata</taxon>
        <taxon>Ovalentaria</taxon>
        <taxon>Cichlomorphae</taxon>
        <taxon>Cichliformes</taxon>
        <taxon>Cichlidae</taxon>
        <taxon>African cichlids</taxon>
        <taxon>Pseudocrenilabrinae</taxon>
        <taxon>Haplochromini</taxon>
        <taxon>Pundamilia</taxon>
    </lineage>
</organism>
<dbReference type="RefSeq" id="XP_013764069.1">
    <property type="nucleotide sequence ID" value="XM_013908615.1"/>
</dbReference>
<comment type="similarity">
    <text evidence="1">Belongs to the DDI1 family.</text>
</comment>
<dbReference type="PROSITE" id="PS50030">
    <property type="entry name" value="UBA"/>
    <property type="match status" value="1"/>
</dbReference>
<gene>
    <name evidence="13 14" type="primary">ddi2</name>
</gene>
<dbReference type="GO" id="GO:0006508">
    <property type="term" value="P:proteolysis"/>
    <property type="evidence" value="ECO:0007669"/>
    <property type="project" value="UniProtKB-KW"/>
</dbReference>
<dbReference type="InterPro" id="IPR057273">
    <property type="entry name" value="Ddi1/2_HDD"/>
</dbReference>
<protein>
    <submittedName>
        <fullName evidence="11">DNA damage inducible 1 homolog 2</fullName>
    </submittedName>
    <submittedName>
        <fullName evidence="13 14">Protein DDI1 homolog 2 isoform X1</fullName>
    </submittedName>
</protein>
<dbReference type="RefSeq" id="XP_005724590.1">
    <property type="nucleotide sequence ID" value="XM_005724533.1"/>
</dbReference>
<feature type="compositionally biased region" description="Low complexity" evidence="8">
    <location>
        <begin position="500"/>
        <end position="514"/>
    </location>
</feature>
<dbReference type="InterPro" id="IPR033882">
    <property type="entry name" value="DDI1_N"/>
</dbReference>